<feature type="region of interest" description="Disordered" evidence="1">
    <location>
        <begin position="1"/>
        <end position="58"/>
    </location>
</feature>
<gene>
    <name evidence="3" type="ORF">BU24DRAFT_459855</name>
</gene>
<protein>
    <recommendedName>
        <fullName evidence="2">F-box domain-containing protein</fullName>
    </recommendedName>
</protein>
<name>A0A6A5Y436_9PLEO</name>
<dbReference type="InterPro" id="IPR038883">
    <property type="entry name" value="AN11006-like"/>
</dbReference>
<reference evidence="3" key="1">
    <citation type="journal article" date="2020" name="Stud. Mycol.">
        <title>101 Dothideomycetes genomes: a test case for predicting lifestyles and emergence of pathogens.</title>
        <authorList>
            <person name="Haridas S."/>
            <person name="Albert R."/>
            <person name="Binder M."/>
            <person name="Bloem J."/>
            <person name="Labutti K."/>
            <person name="Salamov A."/>
            <person name="Andreopoulos B."/>
            <person name="Baker S."/>
            <person name="Barry K."/>
            <person name="Bills G."/>
            <person name="Bluhm B."/>
            <person name="Cannon C."/>
            <person name="Castanera R."/>
            <person name="Culley D."/>
            <person name="Daum C."/>
            <person name="Ezra D."/>
            <person name="Gonzalez J."/>
            <person name="Henrissat B."/>
            <person name="Kuo A."/>
            <person name="Liang C."/>
            <person name="Lipzen A."/>
            <person name="Lutzoni F."/>
            <person name="Magnuson J."/>
            <person name="Mondo S."/>
            <person name="Nolan M."/>
            <person name="Ohm R."/>
            <person name="Pangilinan J."/>
            <person name="Park H.-J."/>
            <person name="Ramirez L."/>
            <person name="Alfaro M."/>
            <person name="Sun H."/>
            <person name="Tritt A."/>
            <person name="Yoshinaga Y."/>
            <person name="Zwiers L.-H."/>
            <person name="Turgeon B."/>
            <person name="Goodwin S."/>
            <person name="Spatafora J."/>
            <person name="Crous P."/>
            <person name="Grigoriev I."/>
        </authorList>
    </citation>
    <scope>NUCLEOTIDE SEQUENCE</scope>
    <source>
        <strain evidence="3">CBS 175.79</strain>
    </source>
</reference>
<dbReference type="PANTHER" id="PTHR42085:SF1">
    <property type="entry name" value="F-BOX DOMAIN-CONTAINING PROTEIN"/>
    <property type="match status" value="1"/>
</dbReference>
<feature type="compositionally biased region" description="Low complexity" evidence="1">
    <location>
        <begin position="43"/>
        <end position="58"/>
    </location>
</feature>
<dbReference type="OrthoDB" id="3795901at2759"/>
<dbReference type="AlphaFoldDB" id="A0A6A5Y436"/>
<dbReference type="PANTHER" id="PTHR42085">
    <property type="entry name" value="F-BOX DOMAIN-CONTAINING PROTEIN"/>
    <property type="match status" value="1"/>
</dbReference>
<dbReference type="EMBL" id="ML978067">
    <property type="protein sequence ID" value="KAF2020258.1"/>
    <property type="molecule type" value="Genomic_DNA"/>
</dbReference>
<feature type="compositionally biased region" description="Low complexity" evidence="1">
    <location>
        <begin position="1"/>
        <end position="11"/>
    </location>
</feature>
<dbReference type="GeneID" id="54289160"/>
<feature type="compositionally biased region" description="Basic and acidic residues" evidence="1">
    <location>
        <begin position="12"/>
        <end position="37"/>
    </location>
</feature>
<dbReference type="Pfam" id="PF13013">
    <property type="entry name" value="F-box-like_2"/>
    <property type="match status" value="1"/>
</dbReference>
<evidence type="ECO:0000259" key="2">
    <source>
        <dbReference type="Pfam" id="PF13013"/>
    </source>
</evidence>
<keyword evidence="4" id="KW-1185">Reference proteome</keyword>
<dbReference type="Proteomes" id="UP000799778">
    <property type="component" value="Unassembled WGS sequence"/>
</dbReference>
<feature type="domain" description="F-box" evidence="2">
    <location>
        <begin position="66"/>
        <end position="139"/>
    </location>
</feature>
<evidence type="ECO:0000313" key="3">
    <source>
        <dbReference type="EMBL" id="KAF2020258.1"/>
    </source>
</evidence>
<proteinExistence type="predicted"/>
<organism evidence="3 4">
    <name type="scientific">Aaosphaeria arxii CBS 175.79</name>
    <dbReference type="NCBI Taxonomy" id="1450172"/>
    <lineage>
        <taxon>Eukaryota</taxon>
        <taxon>Fungi</taxon>
        <taxon>Dikarya</taxon>
        <taxon>Ascomycota</taxon>
        <taxon>Pezizomycotina</taxon>
        <taxon>Dothideomycetes</taxon>
        <taxon>Pleosporomycetidae</taxon>
        <taxon>Pleosporales</taxon>
        <taxon>Pleosporales incertae sedis</taxon>
        <taxon>Aaosphaeria</taxon>
    </lineage>
</organism>
<evidence type="ECO:0000313" key="4">
    <source>
        <dbReference type="Proteomes" id="UP000799778"/>
    </source>
</evidence>
<accession>A0A6A5Y436</accession>
<evidence type="ECO:0000256" key="1">
    <source>
        <dbReference type="SAM" id="MobiDB-lite"/>
    </source>
</evidence>
<dbReference type="InterPro" id="IPR001810">
    <property type="entry name" value="F-box_dom"/>
</dbReference>
<sequence>MARLSSPPRSPSSKEPRARKVGPDGRVGKAHQKDRLKVFSIESGAAPASGGVSSSLSSSDAARMEVQNKSFRFLDLPGEIRNQIYELCLTNTEQALIAHLPRLRTLRPRRSESTGPRVDRRRCKGLTQVCSAIRNEFRPMYMLGQEVGLDFTDLAKYIEAFYPKGIALDAQVGNITIAISSKITAAEKDPNGIDVFPMLDIWANSYRIEAGFGRYFTPHYDARLDGEAKDLYRLFGRKVLPDRSCSAMNRDWRHVLRRRMLASVRVHRAPTNGDRPFLQILYKAECRESCLKSSRSYIDMSTLDSQGMIIPSWLERFGFDDMEWFEVKVGALPLPPLPKGPVPPQPLLLTDHP</sequence>
<dbReference type="RefSeq" id="XP_033388597.1">
    <property type="nucleotide sequence ID" value="XM_033531763.1"/>
</dbReference>